<dbReference type="InterPro" id="IPR000887">
    <property type="entry name" value="Aldlse_KDPG_KHG"/>
</dbReference>
<protein>
    <submittedName>
        <fullName evidence="6">2-keto-3-deoxy-phosphogalactonate aldolase</fullName>
    </submittedName>
</protein>
<evidence type="ECO:0000256" key="5">
    <source>
        <dbReference type="ARBA" id="ARBA00023277"/>
    </source>
</evidence>
<evidence type="ECO:0000313" key="6">
    <source>
        <dbReference type="EMBL" id="SER38644.1"/>
    </source>
</evidence>
<comment type="pathway">
    <text evidence="1">Carbohydrate acid metabolism.</text>
</comment>
<evidence type="ECO:0000256" key="2">
    <source>
        <dbReference type="ARBA" id="ARBA00006906"/>
    </source>
</evidence>
<dbReference type="OrthoDB" id="9802667at2"/>
<dbReference type="SUPFAM" id="SSF51569">
    <property type="entry name" value="Aldolase"/>
    <property type="match status" value="1"/>
</dbReference>
<dbReference type="EMBL" id="FOFG01000017">
    <property type="protein sequence ID" value="SER38644.1"/>
    <property type="molecule type" value="Genomic_DNA"/>
</dbReference>
<dbReference type="CDD" id="cd00452">
    <property type="entry name" value="KDPG_aldolase"/>
    <property type="match status" value="1"/>
</dbReference>
<keyword evidence="5" id="KW-0119">Carbohydrate metabolism</keyword>
<evidence type="ECO:0000256" key="1">
    <source>
        <dbReference type="ARBA" id="ARBA00004761"/>
    </source>
</evidence>
<keyword evidence="7" id="KW-1185">Reference proteome</keyword>
<dbReference type="Pfam" id="PF01081">
    <property type="entry name" value="Aldolase"/>
    <property type="match status" value="1"/>
</dbReference>
<dbReference type="InterPro" id="IPR013785">
    <property type="entry name" value="Aldolase_TIM"/>
</dbReference>
<organism evidence="6 7">
    <name type="scientific">Faunimonas pinastri</name>
    <dbReference type="NCBI Taxonomy" id="1855383"/>
    <lineage>
        <taxon>Bacteria</taxon>
        <taxon>Pseudomonadati</taxon>
        <taxon>Pseudomonadota</taxon>
        <taxon>Alphaproteobacteria</taxon>
        <taxon>Hyphomicrobiales</taxon>
        <taxon>Afifellaceae</taxon>
        <taxon>Faunimonas</taxon>
    </lineage>
</organism>
<name>A0A1H9NRI1_9HYPH</name>
<evidence type="ECO:0000256" key="4">
    <source>
        <dbReference type="ARBA" id="ARBA00023239"/>
    </source>
</evidence>
<dbReference type="Gene3D" id="3.20.20.70">
    <property type="entry name" value="Aldolase class I"/>
    <property type="match status" value="1"/>
</dbReference>
<dbReference type="GO" id="GO:0016829">
    <property type="term" value="F:lyase activity"/>
    <property type="evidence" value="ECO:0007669"/>
    <property type="project" value="UniProtKB-KW"/>
</dbReference>
<comment type="subunit">
    <text evidence="3">Homotrimer.</text>
</comment>
<evidence type="ECO:0000256" key="3">
    <source>
        <dbReference type="ARBA" id="ARBA00011233"/>
    </source>
</evidence>
<dbReference type="Proteomes" id="UP000199647">
    <property type="component" value="Unassembled WGS sequence"/>
</dbReference>
<reference evidence="6 7" key="1">
    <citation type="submission" date="2016-10" db="EMBL/GenBank/DDBJ databases">
        <authorList>
            <person name="de Groot N.N."/>
        </authorList>
    </citation>
    <scope>NUCLEOTIDE SEQUENCE [LARGE SCALE GENOMIC DNA]</scope>
    <source>
        <strain evidence="6 7">A52C2</strain>
    </source>
</reference>
<dbReference type="STRING" id="1855383.SAMN05216548_11720"/>
<sequence length="212" mass="21601">MNERLSAAMSVLPLVAILRGLKPTEAEGIAASLVEAGFSIIEVPMNSPEPLKSIEIIRKSVPAEVVVGAGTVLEPAWVDDIANAGGEIIIMPHADTKVISTAHNKGMACVPGVSTPTEAFAALAAGADALKAFPAELIPPAGIKAWRAILPKGTELLPVGGITPDNMTPYVDAGVAGFGLGSALYKPGMNAADVARTAGAFVASWRSLKNAA</sequence>
<evidence type="ECO:0000313" key="7">
    <source>
        <dbReference type="Proteomes" id="UP000199647"/>
    </source>
</evidence>
<gene>
    <name evidence="6" type="ORF">SAMN05216548_11720</name>
</gene>
<dbReference type="PANTHER" id="PTHR30246:SF1">
    <property type="entry name" value="2-DEHYDRO-3-DEOXY-6-PHOSPHOGALACTONATE ALDOLASE-RELATED"/>
    <property type="match status" value="1"/>
</dbReference>
<keyword evidence="4" id="KW-0456">Lyase</keyword>
<accession>A0A1H9NRI1</accession>
<dbReference type="RefSeq" id="WP_092499060.1">
    <property type="nucleotide sequence ID" value="NZ_FOFG01000017.1"/>
</dbReference>
<dbReference type="NCBIfam" id="NF006600">
    <property type="entry name" value="PRK09140.1"/>
    <property type="match status" value="1"/>
</dbReference>
<dbReference type="AlphaFoldDB" id="A0A1H9NRI1"/>
<comment type="similarity">
    <text evidence="2">Belongs to the KHG/KDPG aldolase family.</text>
</comment>
<proteinExistence type="inferred from homology"/>
<dbReference type="PANTHER" id="PTHR30246">
    <property type="entry name" value="2-KETO-3-DEOXY-6-PHOSPHOGLUCONATE ALDOLASE"/>
    <property type="match status" value="1"/>
</dbReference>